<keyword evidence="4" id="KW-0496">Mitochondrion</keyword>
<dbReference type="OrthoDB" id="10054543at2759"/>
<proteinExistence type="inferred from homology"/>
<dbReference type="FunFam" id="4.10.640.10:FF:000011">
    <property type="entry name" value="28S ribosomal protein S18a, mitochondrial"/>
    <property type="match status" value="1"/>
</dbReference>
<dbReference type="PANTHER" id="PTHR13479">
    <property type="entry name" value="30S RIBOSOMAL PROTEIN S18"/>
    <property type="match status" value="1"/>
</dbReference>
<evidence type="ECO:0000256" key="1">
    <source>
        <dbReference type="ARBA" id="ARBA00004173"/>
    </source>
</evidence>
<comment type="similarity">
    <text evidence="6">Belongs to the bacterial ribosomal protein bS18 family. Mitochondrion-specific ribosomal protein mL66 subfamily.</text>
</comment>
<evidence type="ECO:0000256" key="5">
    <source>
        <dbReference type="ARBA" id="ARBA00023274"/>
    </source>
</evidence>
<dbReference type="GO" id="GO:0032543">
    <property type="term" value="P:mitochondrial translation"/>
    <property type="evidence" value="ECO:0007669"/>
    <property type="project" value="TreeGrafter"/>
</dbReference>
<dbReference type="InterPro" id="IPR036870">
    <property type="entry name" value="Ribosomal_bS18_sf"/>
</dbReference>
<reference evidence="8" key="1">
    <citation type="submission" date="2025-08" db="UniProtKB">
        <authorList>
            <consortium name="Ensembl"/>
        </authorList>
    </citation>
    <scope>IDENTIFICATION</scope>
</reference>
<evidence type="ECO:0000256" key="4">
    <source>
        <dbReference type="ARBA" id="ARBA00023128"/>
    </source>
</evidence>
<name>A0A8C5PIV2_9ANUR</name>
<evidence type="ECO:0000313" key="9">
    <source>
        <dbReference type="Proteomes" id="UP000694569"/>
    </source>
</evidence>
<dbReference type="GeneTree" id="ENSGT00390000006493"/>
<evidence type="ECO:0000256" key="6">
    <source>
        <dbReference type="ARBA" id="ARBA00061060"/>
    </source>
</evidence>
<dbReference type="InterPro" id="IPR001648">
    <property type="entry name" value="Ribosomal_bS18"/>
</dbReference>
<dbReference type="GO" id="GO:0005743">
    <property type="term" value="C:mitochondrial inner membrane"/>
    <property type="evidence" value="ECO:0007669"/>
    <property type="project" value="UniProtKB-ARBA"/>
</dbReference>
<dbReference type="Gene3D" id="4.10.640.10">
    <property type="entry name" value="Ribosomal protein S18"/>
    <property type="match status" value="1"/>
</dbReference>
<dbReference type="SUPFAM" id="SSF46911">
    <property type="entry name" value="Ribosomal protein S18"/>
    <property type="match status" value="1"/>
</dbReference>
<dbReference type="Proteomes" id="UP000694569">
    <property type="component" value="Unplaced"/>
</dbReference>
<gene>
    <name evidence="8" type="primary">MRPS18A</name>
</gene>
<reference evidence="8" key="2">
    <citation type="submission" date="2025-09" db="UniProtKB">
        <authorList>
            <consortium name="Ensembl"/>
        </authorList>
    </citation>
    <scope>IDENTIFICATION</scope>
</reference>
<dbReference type="GO" id="GO:0003735">
    <property type="term" value="F:structural constituent of ribosome"/>
    <property type="evidence" value="ECO:0007669"/>
    <property type="project" value="InterPro"/>
</dbReference>
<keyword evidence="3" id="KW-0689">Ribosomal protein</keyword>
<protein>
    <recommendedName>
        <fullName evidence="7">Large ribosomal subunit protein mL66</fullName>
    </recommendedName>
</protein>
<evidence type="ECO:0000256" key="7">
    <source>
        <dbReference type="ARBA" id="ARBA00071652"/>
    </source>
</evidence>
<dbReference type="Pfam" id="PF01084">
    <property type="entry name" value="Ribosomal_S18"/>
    <property type="match status" value="1"/>
</dbReference>
<dbReference type="PANTHER" id="PTHR13479:SF66">
    <property type="entry name" value="LARGE RIBOSOMAL SUBUNIT PROTEIN ML66"/>
    <property type="match status" value="1"/>
</dbReference>
<evidence type="ECO:0000256" key="2">
    <source>
        <dbReference type="ARBA" id="ARBA00022946"/>
    </source>
</evidence>
<comment type="subcellular location">
    <subcellularLocation>
        <location evidence="1">Mitochondrion</location>
    </subcellularLocation>
</comment>
<keyword evidence="9" id="KW-1185">Reference proteome</keyword>
<dbReference type="AlphaFoldDB" id="A0A8C5PIV2"/>
<evidence type="ECO:0000256" key="3">
    <source>
        <dbReference type="ARBA" id="ARBA00022980"/>
    </source>
</evidence>
<evidence type="ECO:0000313" key="8">
    <source>
        <dbReference type="Ensembl" id="ENSLLEP00000023410.1"/>
    </source>
</evidence>
<sequence>MSGIPSQASHGRLGTPWVYWFCVRAVVCVCDTVTGSEHRSLGIMERRLLEGRIIEQKALETPPNPTGGCPICRWNLKHKYDYTDVLMLSQFIRMDGGMLPRKITGLCAEEHRKVMECVKMAHRAGLLPNHRPTLPEGLVPKPKFQLNRYLTRWSVTSVKPILRKGLKWCKVRMPVGHPALKDNINYAKKPLYTKH</sequence>
<dbReference type="GO" id="GO:0070181">
    <property type="term" value="F:small ribosomal subunit rRNA binding"/>
    <property type="evidence" value="ECO:0007669"/>
    <property type="project" value="TreeGrafter"/>
</dbReference>
<keyword evidence="5" id="KW-0687">Ribonucleoprotein</keyword>
<dbReference type="Ensembl" id="ENSLLET00000024298.1">
    <property type="protein sequence ID" value="ENSLLEP00000023410.1"/>
    <property type="gene ID" value="ENSLLEG00000014816.1"/>
</dbReference>
<organism evidence="8 9">
    <name type="scientific">Leptobrachium leishanense</name>
    <name type="common">Leishan spiny toad</name>
    <dbReference type="NCBI Taxonomy" id="445787"/>
    <lineage>
        <taxon>Eukaryota</taxon>
        <taxon>Metazoa</taxon>
        <taxon>Chordata</taxon>
        <taxon>Craniata</taxon>
        <taxon>Vertebrata</taxon>
        <taxon>Euteleostomi</taxon>
        <taxon>Amphibia</taxon>
        <taxon>Batrachia</taxon>
        <taxon>Anura</taxon>
        <taxon>Pelobatoidea</taxon>
        <taxon>Megophryidae</taxon>
        <taxon>Leptobrachium</taxon>
    </lineage>
</organism>
<keyword evidence="2" id="KW-0809">Transit peptide</keyword>
<dbReference type="GO" id="GO:0005763">
    <property type="term" value="C:mitochondrial small ribosomal subunit"/>
    <property type="evidence" value="ECO:0007669"/>
    <property type="project" value="TreeGrafter"/>
</dbReference>
<accession>A0A8C5PIV2</accession>